<dbReference type="PANTHER" id="PTHR13265">
    <property type="entry name" value="THO COMPLEX SUBUNIT 1"/>
    <property type="match status" value="1"/>
</dbReference>
<evidence type="ECO:0008006" key="3">
    <source>
        <dbReference type="Google" id="ProtNLM"/>
    </source>
</evidence>
<dbReference type="AlphaFoldDB" id="A0AB34JRH6"/>
<comment type="caution">
    <text evidence="1">The sequence shown here is derived from an EMBL/GenBank/DDBJ whole genome shotgun (WGS) entry which is preliminary data.</text>
</comment>
<dbReference type="EMBL" id="JBGBPQ010000005">
    <property type="protein sequence ID" value="KAL1523916.1"/>
    <property type="molecule type" value="Genomic_DNA"/>
</dbReference>
<name>A0AB34JRH6_PRYPA</name>
<sequence>MYYETFRNVTLGMAEGGEFAQVKQRLFETLRAALQSEAAVSEHVEAVKADTPSDKASKEVLELVMRMFMEELLTTAKVTGETVEGIGIPRLLDLAIALASAEVAESNTPFALLEDLFDTQVISDAERLFGLIEKRAAALAPFLTPQQKYQRGKLTLIRTSNELLRRLSKSKNTNFCGRILLFMAYVLPLAEKSGLNLKGVSAASHVEYEASEPADGMDAEGLDAPAEIPAREEGGEAMGGTTVDFSFYSTFWKLQKAFSEPVKAMASEQWASLVVQLESVLQVFGAFAQHGEGGEGDASVGEGASTEVGEGAAMEVDEAEALQEVYFAMFLTSSKLINLQLRDPYFRRHVIVQMLIFLQTISTERKIAPLLKESHRIQIEKLQVRCNELLRGIPPAGAKFAAAIGAVLQREEHWIEWKRTGCAAFDKAAALSAPTTGQKRRGGGGGKASKRMQLGNNELTRLWNMGGNSLDAISQAKQSTPALAEYLKPVQEQMDPEAGIEEEYKLKNDKAFTWKALRLMGKKDVSLLGKVSQPNGSLEAAVSYMFEKIKGTAAAEKEETGL</sequence>
<dbReference type="Pfam" id="PF11957">
    <property type="entry name" value="efThoc1"/>
    <property type="match status" value="1"/>
</dbReference>
<evidence type="ECO:0000313" key="2">
    <source>
        <dbReference type="Proteomes" id="UP001515480"/>
    </source>
</evidence>
<reference evidence="1 2" key="1">
    <citation type="journal article" date="2024" name="Science">
        <title>Giant polyketide synthase enzymes in the biosynthesis of giant marine polyether toxins.</title>
        <authorList>
            <person name="Fallon T.R."/>
            <person name="Shende V.V."/>
            <person name="Wierzbicki I.H."/>
            <person name="Pendleton A.L."/>
            <person name="Watervoot N.F."/>
            <person name="Auber R.P."/>
            <person name="Gonzalez D.J."/>
            <person name="Wisecaver J.H."/>
            <person name="Moore B.S."/>
        </authorList>
    </citation>
    <scope>NUCLEOTIDE SEQUENCE [LARGE SCALE GENOMIC DNA]</scope>
    <source>
        <strain evidence="1 2">12B1</strain>
    </source>
</reference>
<dbReference type="GO" id="GO:0006406">
    <property type="term" value="P:mRNA export from nucleus"/>
    <property type="evidence" value="ECO:0007669"/>
    <property type="project" value="TreeGrafter"/>
</dbReference>
<keyword evidence="2" id="KW-1185">Reference proteome</keyword>
<dbReference type="GO" id="GO:0000445">
    <property type="term" value="C:THO complex part of transcription export complex"/>
    <property type="evidence" value="ECO:0007669"/>
    <property type="project" value="TreeGrafter"/>
</dbReference>
<proteinExistence type="predicted"/>
<protein>
    <recommendedName>
        <fullName evidence="3">THO complex subunit 1</fullName>
    </recommendedName>
</protein>
<gene>
    <name evidence="1" type="ORF">AB1Y20_018835</name>
</gene>
<organism evidence="1 2">
    <name type="scientific">Prymnesium parvum</name>
    <name type="common">Toxic golden alga</name>
    <dbReference type="NCBI Taxonomy" id="97485"/>
    <lineage>
        <taxon>Eukaryota</taxon>
        <taxon>Haptista</taxon>
        <taxon>Haptophyta</taxon>
        <taxon>Prymnesiophyceae</taxon>
        <taxon>Prymnesiales</taxon>
        <taxon>Prymnesiaceae</taxon>
        <taxon>Prymnesium</taxon>
    </lineage>
</organism>
<evidence type="ECO:0000313" key="1">
    <source>
        <dbReference type="EMBL" id="KAL1523916.1"/>
    </source>
</evidence>
<dbReference type="PANTHER" id="PTHR13265:SF0">
    <property type="entry name" value="HPR1"/>
    <property type="match status" value="1"/>
</dbReference>
<dbReference type="InterPro" id="IPR021861">
    <property type="entry name" value="THO_THOC1"/>
</dbReference>
<dbReference type="Proteomes" id="UP001515480">
    <property type="component" value="Unassembled WGS sequence"/>
</dbReference>
<accession>A0AB34JRH6</accession>